<dbReference type="PANTHER" id="PTHR24104:SF25">
    <property type="entry name" value="PROTEIN LIN-41"/>
    <property type="match status" value="1"/>
</dbReference>
<evidence type="ECO:0000313" key="5">
    <source>
        <dbReference type="Proteomes" id="UP000005408"/>
    </source>
</evidence>
<proteinExistence type="predicted"/>
<organism evidence="4 5">
    <name type="scientific">Magallana gigas</name>
    <name type="common">Pacific oyster</name>
    <name type="synonym">Crassostrea gigas</name>
    <dbReference type="NCBI Taxonomy" id="29159"/>
    <lineage>
        <taxon>Eukaryota</taxon>
        <taxon>Metazoa</taxon>
        <taxon>Spiralia</taxon>
        <taxon>Lophotrochozoa</taxon>
        <taxon>Mollusca</taxon>
        <taxon>Bivalvia</taxon>
        <taxon>Autobranchia</taxon>
        <taxon>Pteriomorphia</taxon>
        <taxon>Ostreida</taxon>
        <taxon>Ostreoidea</taxon>
        <taxon>Ostreidae</taxon>
        <taxon>Magallana</taxon>
    </lineage>
</organism>
<feature type="coiled-coil region" evidence="3">
    <location>
        <begin position="4"/>
        <end position="42"/>
    </location>
</feature>
<dbReference type="Pfam" id="PF01436">
    <property type="entry name" value="NHL"/>
    <property type="match status" value="1"/>
</dbReference>
<dbReference type="InterPro" id="IPR001258">
    <property type="entry name" value="NHL_repeat"/>
</dbReference>
<protein>
    <recommendedName>
        <fullName evidence="6">Tripartite motif-containing protein 2</fullName>
    </recommendedName>
</protein>
<dbReference type="GO" id="GO:0008270">
    <property type="term" value="F:zinc ion binding"/>
    <property type="evidence" value="ECO:0007669"/>
    <property type="project" value="UniProtKB-KW"/>
</dbReference>
<dbReference type="EnsemblMetazoa" id="G19337.1">
    <property type="protein sequence ID" value="G19337.1:cds"/>
    <property type="gene ID" value="G19337"/>
</dbReference>
<keyword evidence="3" id="KW-0175">Coiled coil</keyword>
<dbReference type="InterPro" id="IPR011042">
    <property type="entry name" value="6-blade_b-propeller_TolB-like"/>
</dbReference>
<dbReference type="AlphaFoldDB" id="A0A8W8JMB8"/>
<dbReference type="GO" id="GO:0043161">
    <property type="term" value="P:proteasome-mediated ubiquitin-dependent protein catabolic process"/>
    <property type="evidence" value="ECO:0007669"/>
    <property type="project" value="TreeGrafter"/>
</dbReference>
<evidence type="ECO:0000256" key="1">
    <source>
        <dbReference type="ARBA" id="ARBA00022737"/>
    </source>
</evidence>
<dbReference type="GO" id="GO:0000209">
    <property type="term" value="P:protein polyubiquitination"/>
    <property type="evidence" value="ECO:0007669"/>
    <property type="project" value="TreeGrafter"/>
</dbReference>
<keyword evidence="1" id="KW-0677">Repeat</keyword>
<dbReference type="SUPFAM" id="SSF101898">
    <property type="entry name" value="NHL repeat"/>
    <property type="match status" value="1"/>
</dbReference>
<evidence type="ECO:0008006" key="6">
    <source>
        <dbReference type="Google" id="ProtNLM"/>
    </source>
</evidence>
<accession>A0A8W8JMB8</accession>
<evidence type="ECO:0000313" key="4">
    <source>
        <dbReference type="EnsemblMetazoa" id="G19337.1:cds"/>
    </source>
</evidence>
<dbReference type="Proteomes" id="UP000005408">
    <property type="component" value="Unassembled WGS sequence"/>
</dbReference>
<evidence type="ECO:0000256" key="3">
    <source>
        <dbReference type="SAM" id="Coils"/>
    </source>
</evidence>
<dbReference type="PROSITE" id="PS51125">
    <property type="entry name" value="NHL"/>
    <property type="match status" value="1"/>
</dbReference>
<name>A0A8W8JMB8_MAGGI</name>
<keyword evidence="5" id="KW-1185">Reference proteome</keyword>
<feature type="repeat" description="NHL" evidence="2">
    <location>
        <begin position="321"/>
        <end position="348"/>
    </location>
</feature>
<dbReference type="InterPro" id="IPR050952">
    <property type="entry name" value="TRIM-NHL_E3_ligases"/>
</dbReference>
<reference evidence="4" key="1">
    <citation type="submission" date="2022-08" db="UniProtKB">
        <authorList>
            <consortium name="EnsemblMetazoa"/>
        </authorList>
    </citation>
    <scope>IDENTIFICATION</scope>
    <source>
        <strain evidence="4">05x7-T-G4-1.051#20</strain>
    </source>
</reference>
<evidence type="ECO:0000256" key="2">
    <source>
        <dbReference type="PROSITE-ProRule" id="PRU00504"/>
    </source>
</evidence>
<sequence length="396" mass="45276">DAIVKILKANADKLESNARALLDKQEIEIQQSIAEIKQSIADVRKLLEHNDVVSVSAYKTRNNEFRRLPYKAMIPLPSIYPYKIDKEPIYKHFKSLSPLIIRMSGGYNIDDLLVKPAPTIKQFMNEPQIVSYIKTKSASRKLSCLNDEEIWTSNSLMENTMDLYNIDGDLVQSIQTKSGYPPIDITATKSGDLVYTDRWDRSVNIVRNTHIETVILLHGWVPCCVCCTSSDDLLIGMNSEDCKQSKVVRYSGFREKQSIQYDDKGQPLYSESFGGFYIAENINQDICVTCSIEVVVVNKDGKLRFRYTGHPFTTFKEEFDPRGITTDSHGRILIADSDNHCIHVIDQDGEFLRYIDNCKLHRPISLCVDSEDNLFVPDGRGTMEHEVKEIQYYMTK</sequence>
<dbReference type="PANTHER" id="PTHR24104">
    <property type="entry name" value="E3 UBIQUITIN-PROTEIN LIGASE NHLRC1-RELATED"/>
    <property type="match status" value="1"/>
</dbReference>
<dbReference type="Gene3D" id="2.120.10.30">
    <property type="entry name" value="TolB, C-terminal domain"/>
    <property type="match status" value="1"/>
</dbReference>
<dbReference type="GO" id="GO:0061630">
    <property type="term" value="F:ubiquitin protein ligase activity"/>
    <property type="evidence" value="ECO:0007669"/>
    <property type="project" value="TreeGrafter"/>
</dbReference>